<comment type="caution">
    <text evidence="10">The sequence shown here is derived from an EMBL/GenBank/DDBJ whole genome shotgun (WGS) entry which is preliminary data.</text>
</comment>
<evidence type="ECO:0000256" key="7">
    <source>
        <dbReference type="ARBA" id="ARBA00023242"/>
    </source>
</evidence>
<keyword evidence="6" id="KW-0378">Hydrolase</keyword>
<protein>
    <recommendedName>
        <fullName evidence="9">DDE Tnp4 domain-containing protein</fullName>
    </recommendedName>
</protein>
<dbReference type="InterPro" id="IPR045249">
    <property type="entry name" value="HARBI1-like"/>
</dbReference>
<evidence type="ECO:0000313" key="10">
    <source>
        <dbReference type="EMBL" id="CAJ1946140.1"/>
    </source>
</evidence>
<dbReference type="GO" id="GO:0016787">
    <property type="term" value="F:hydrolase activity"/>
    <property type="evidence" value="ECO:0007669"/>
    <property type="project" value="UniProtKB-KW"/>
</dbReference>
<dbReference type="InterPro" id="IPR027806">
    <property type="entry name" value="HARBI1_dom"/>
</dbReference>
<keyword evidence="5" id="KW-0479">Metal-binding</keyword>
<sequence>MPRKSIKRKHVEVLWEMLEERVTHRELRMMTGRRDAVADRLDFTLLERIQRLESRRYLHQSKYRMSSKYIFEEDMKAIANGDVQPWLNADEFLQKYRMSKANFHKLVNKIRDCEVFQTPYGKTPQFPVEYQLMVFLHYVGTLGVTNPGSRNEFRIGHGTANVFRKRDSFDYYGRKCRYSFSVPIVCDDKRRIRYYLAGWPGSAHDNRIWKNCDLYRNASERFSALQYLFGDSAYECCQHMVAAFRNYDSHPMARDKEQFNMALGSPRVLSEHTIGMLKGRFPWLQSMRNKITDDPNSRRKVVSIIGACIILHDFLIEETTLEEDKFLWEDDDDKSTLTSQEPLGDDDELNQPIPEWATGDACRMQLQQYILELRNH</sequence>
<proteinExistence type="inferred from homology"/>
<evidence type="ECO:0000256" key="1">
    <source>
        <dbReference type="ARBA" id="ARBA00001968"/>
    </source>
</evidence>
<accession>A0AAD2CUG5</accession>
<organism evidence="10 11">
    <name type="scientific">Cylindrotheca closterium</name>
    <dbReference type="NCBI Taxonomy" id="2856"/>
    <lineage>
        <taxon>Eukaryota</taxon>
        <taxon>Sar</taxon>
        <taxon>Stramenopiles</taxon>
        <taxon>Ochrophyta</taxon>
        <taxon>Bacillariophyta</taxon>
        <taxon>Bacillariophyceae</taxon>
        <taxon>Bacillariophycidae</taxon>
        <taxon>Bacillariales</taxon>
        <taxon>Bacillariaceae</taxon>
        <taxon>Cylindrotheca</taxon>
    </lineage>
</organism>
<comment type="similarity">
    <text evidence="3">Belongs to the HARBI1 family.</text>
</comment>
<evidence type="ECO:0000256" key="6">
    <source>
        <dbReference type="ARBA" id="ARBA00022801"/>
    </source>
</evidence>
<evidence type="ECO:0000256" key="4">
    <source>
        <dbReference type="ARBA" id="ARBA00022722"/>
    </source>
</evidence>
<gene>
    <name evidence="10" type="ORF">CYCCA115_LOCUS10281</name>
</gene>
<keyword evidence="4" id="KW-0540">Nuclease</keyword>
<feature type="region of interest" description="Disordered" evidence="8">
    <location>
        <begin position="332"/>
        <end position="351"/>
    </location>
</feature>
<dbReference type="GO" id="GO:0004518">
    <property type="term" value="F:nuclease activity"/>
    <property type="evidence" value="ECO:0007669"/>
    <property type="project" value="UniProtKB-KW"/>
</dbReference>
<comment type="subcellular location">
    <subcellularLocation>
        <location evidence="2">Nucleus</location>
    </subcellularLocation>
</comment>
<dbReference type="Pfam" id="PF13359">
    <property type="entry name" value="DDE_Tnp_4"/>
    <property type="match status" value="1"/>
</dbReference>
<evidence type="ECO:0000256" key="3">
    <source>
        <dbReference type="ARBA" id="ARBA00006958"/>
    </source>
</evidence>
<comment type="cofactor">
    <cofactor evidence="1">
        <name>a divalent metal cation</name>
        <dbReference type="ChEBI" id="CHEBI:60240"/>
    </cofactor>
</comment>
<dbReference type="AlphaFoldDB" id="A0AAD2CUG5"/>
<evidence type="ECO:0000259" key="9">
    <source>
        <dbReference type="Pfam" id="PF13359"/>
    </source>
</evidence>
<dbReference type="Proteomes" id="UP001295423">
    <property type="component" value="Unassembled WGS sequence"/>
</dbReference>
<evidence type="ECO:0000313" key="11">
    <source>
        <dbReference type="Proteomes" id="UP001295423"/>
    </source>
</evidence>
<dbReference type="PANTHER" id="PTHR22930:SF85">
    <property type="entry name" value="GH03217P-RELATED"/>
    <property type="match status" value="1"/>
</dbReference>
<evidence type="ECO:0000256" key="8">
    <source>
        <dbReference type="SAM" id="MobiDB-lite"/>
    </source>
</evidence>
<evidence type="ECO:0000256" key="2">
    <source>
        <dbReference type="ARBA" id="ARBA00004123"/>
    </source>
</evidence>
<keyword evidence="11" id="KW-1185">Reference proteome</keyword>
<dbReference type="GO" id="GO:0046872">
    <property type="term" value="F:metal ion binding"/>
    <property type="evidence" value="ECO:0007669"/>
    <property type="project" value="UniProtKB-KW"/>
</dbReference>
<reference evidence="10" key="1">
    <citation type="submission" date="2023-08" db="EMBL/GenBank/DDBJ databases">
        <authorList>
            <person name="Audoor S."/>
            <person name="Bilcke G."/>
        </authorList>
    </citation>
    <scope>NUCLEOTIDE SEQUENCE</scope>
</reference>
<dbReference type="GO" id="GO:0005634">
    <property type="term" value="C:nucleus"/>
    <property type="evidence" value="ECO:0007669"/>
    <property type="project" value="UniProtKB-SubCell"/>
</dbReference>
<dbReference type="EMBL" id="CAKOGP040001613">
    <property type="protein sequence ID" value="CAJ1946140.1"/>
    <property type="molecule type" value="Genomic_DNA"/>
</dbReference>
<dbReference type="PANTHER" id="PTHR22930">
    <property type="match status" value="1"/>
</dbReference>
<feature type="domain" description="DDE Tnp4" evidence="9">
    <location>
        <begin position="168"/>
        <end position="312"/>
    </location>
</feature>
<evidence type="ECO:0000256" key="5">
    <source>
        <dbReference type="ARBA" id="ARBA00022723"/>
    </source>
</evidence>
<name>A0AAD2CUG5_9STRA</name>
<keyword evidence="7" id="KW-0539">Nucleus</keyword>